<accession>A0A9X3INK4</accession>
<evidence type="ECO:0000313" key="5">
    <source>
        <dbReference type="EMBL" id="MCX5572057.1"/>
    </source>
</evidence>
<reference evidence="5" key="1">
    <citation type="submission" date="2022-11" db="EMBL/GenBank/DDBJ databases">
        <title>Biodiversity and phylogenetic relationships of bacteria.</title>
        <authorList>
            <person name="Machado R.A.R."/>
            <person name="Bhat A."/>
            <person name="Loulou A."/>
            <person name="Kallel S."/>
        </authorList>
    </citation>
    <scope>NUCLEOTIDE SEQUENCE</scope>
    <source>
        <strain evidence="5">K-TC2</strain>
    </source>
</reference>
<dbReference type="InterPro" id="IPR009003">
    <property type="entry name" value="Peptidase_S1_PA"/>
</dbReference>
<name>A0A9X3INK4_9HYPH</name>
<dbReference type="InterPro" id="IPR051201">
    <property type="entry name" value="Chloro_Bact_Ser_Proteases"/>
</dbReference>
<dbReference type="Proteomes" id="UP001144805">
    <property type="component" value="Unassembled WGS sequence"/>
</dbReference>
<comment type="similarity">
    <text evidence="1">Belongs to the peptidase S1C family.</text>
</comment>
<dbReference type="SUPFAM" id="SSF50494">
    <property type="entry name" value="Trypsin-like serine proteases"/>
    <property type="match status" value="1"/>
</dbReference>
<dbReference type="Pfam" id="PF13365">
    <property type="entry name" value="Trypsin_2"/>
    <property type="match status" value="1"/>
</dbReference>
<evidence type="ECO:0000256" key="3">
    <source>
        <dbReference type="ARBA" id="ARBA00022801"/>
    </source>
</evidence>
<protein>
    <submittedName>
        <fullName evidence="5">Serine protease</fullName>
    </submittedName>
</protein>
<keyword evidence="2 5" id="KW-0645">Protease</keyword>
<feature type="region of interest" description="Disordered" evidence="4">
    <location>
        <begin position="228"/>
        <end position="262"/>
    </location>
</feature>
<organism evidence="5 6">
    <name type="scientific">Kaistia nematophila</name>
    <dbReference type="NCBI Taxonomy" id="2994654"/>
    <lineage>
        <taxon>Bacteria</taxon>
        <taxon>Pseudomonadati</taxon>
        <taxon>Pseudomonadota</taxon>
        <taxon>Alphaproteobacteria</taxon>
        <taxon>Hyphomicrobiales</taxon>
        <taxon>Kaistiaceae</taxon>
        <taxon>Kaistia</taxon>
    </lineage>
</organism>
<dbReference type="Gene3D" id="2.40.10.10">
    <property type="entry name" value="Trypsin-like serine proteases"/>
    <property type="match status" value="2"/>
</dbReference>
<dbReference type="InterPro" id="IPR001940">
    <property type="entry name" value="Peptidase_S1C"/>
</dbReference>
<gene>
    <name evidence="5" type="ORF">OSH07_22840</name>
</gene>
<dbReference type="RefSeq" id="WP_266341106.1">
    <property type="nucleotide sequence ID" value="NZ_JAPKNK010000014.1"/>
</dbReference>
<dbReference type="PRINTS" id="PR00834">
    <property type="entry name" value="PROTEASES2C"/>
</dbReference>
<dbReference type="PANTHER" id="PTHR43343">
    <property type="entry name" value="PEPTIDASE S12"/>
    <property type="match status" value="1"/>
</dbReference>
<evidence type="ECO:0000256" key="2">
    <source>
        <dbReference type="ARBA" id="ARBA00022670"/>
    </source>
</evidence>
<dbReference type="GO" id="GO:0006508">
    <property type="term" value="P:proteolysis"/>
    <property type="evidence" value="ECO:0007669"/>
    <property type="project" value="UniProtKB-KW"/>
</dbReference>
<evidence type="ECO:0000256" key="1">
    <source>
        <dbReference type="ARBA" id="ARBA00010541"/>
    </source>
</evidence>
<dbReference type="EMBL" id="JAPKNK010000014">
    <property type="protein sequence ID" value="MCX5572057.1"/>
    <property type="molecule type" value="Genomic_DNA"/>
</dbReference>
<proteinExistence type="inferred from homology"/>
<evidence type="ECO:0000313" key="6">
    <source>
        <dbReference type="Proteomes" id="UP001144805"/>
    </source>
</evidence>
<dbReference type="GO" id="GO:0004252">
    <property type="term" value="F:serine-type endopeptidase activity"/>
    <property type="evidence" value="ECO:0007669"/>
    <property type="project" value="InterPro"/>
</dbReference>
<evidence type="ECO:0000256" key="4">
    <source>
        <dbReference type="SAM" id="MobiDB-lite"/>
    </source>
</evidence>
<dbReference type="PANTHER" id="PTHR43343:SF3">
    <property type="entry name" value="PROTEASE DO-LIKE 8, CHLOROPLASTIC"/>
    <property type="match status" value="1"/>
</dbReference>
<keyword evidence="6" id="KW-1185">Reference proteome</keyword>
<dbReference type="InterPro" id="IPR043504">
    <property type="entry name" value="Peptidase_S1_PA_chymotrypsin"/>
</dbReference>
<keyword evidence="3" id="KW-0378">Hydrolase</keyword>
<comment type="caution">
    <text evidence="5">The sequence shown here is derived from an EMBL/GenBank/DDBJ whole genome shotgun (WGS) entry which is preliminary data.</text>
</comment>
<sequence length="465" mass="49435">MVLLAPASSRAADYFDAKIAFERLDSSSRLTIPLMLVTIGHYNGMVSGELNRRIYRGILEYQASLGAPATGILTPSQTESLHRVGFQVWRNWGLQSSEMPMGRGVLYLPFNLVGYAQPTARGRAYEAADSSVAVDLSVYAPGESSLAALYAKLAKTGGRRAVKYKVLRSDFFVVSGTLGSRDYYTKFAYDRGYLVGFTLAWDPTRMGVGDRLAVLMSNTFFPGVKPEASPIAEDRSEPMPAQVAAVPPPAPAQPEPSRGGVSTGSGFFVKDDGLVVTNNHVVENCTSIDVLKVGSATILARDVSNDLALLRTAGQGRSVQFRASPIQLGEAVYALGYPYAGTLDNGLNFTNGLVSSLAGIQNDSRYIQVTAAVQPGNSGGPLMDEFGTVAGVVTARLNDINMLKNSGSLPQNVNFAIRSDFVMSFLRANGIEPNSAGGSGVKMPASDIAARGREFTVQIVCAEAG</sequence>
<dbReference type="AlphaFoldDB" id="A0A9X3INK4"/>